<evidence type="ECO:0000256" key="9">
    <source>
        <dbReference type="SAM" id="MobiDB-lite"/>
    </source>
</evidence>
<dbReference type="InterPro" id="IPR004358">
    <property type="entry name" value="Sig_transdc_His_kin-like_C"/>
</dbReference>
<keyword evidence="8" id="KW-0902">Two-component regulatory system</keyword>
<evidence type="ECO:0000256" key="7">
    <source>
        <dbReference type="ARBA" id="ARBA00022840"/>
    </source>
</evidence>
<dbReference type="InterPro" id="IPR036097">
    <property type="entry name" value="HisK_dim/P_sf"/>
</dbReference>
<dbReference type="Gene3D" id="1.10.287.130">
    <property type="match status" value="1"/>
</dbReference>
<dbReference type="InterPro" id="IPR000014">
    <property type="entry name" value="PAS"/>
</dbReference>
<keyword evidence="5" id="KW-0547">Nucleotide-binding</keyword>
<dbReference type="PRINTS" id="PR00344">
    <property type="entry name" value="BCTRLSENSOR"/>
</dbReference>
<dbReference type="EC" id="2.7.13.3" evidence="2"/>
<feature type="transmembrane region" description="Helical" evidence="10">
    <location>
        <begin position="26"/>
        <end position="49"/>
    </location>
</feature>
<dbReference type="Gene3D" id="3.30.450.20">
    <property type="entry name" value="PAS domain"/>
    <property type="match status" value="1"/>
</dbReference>
<dbReference type="Pfam" id="PF00512">
    <property type="entry name" value="HisKA"/>
    <property type="match status" value="1"/>
</dbReference>
<dbReference type="AlphaFoldDB" id="A0AAW6RKG7"/>
<dbReference type="InterPro" id="IPR000700">
    <property type="entry name" value="PAS-assoc_C"/>
</dbReference>
<dbReference type="InterPro" id="IPR036890">
    <property type="entry name" value="HATPase_C_sf"/>
</dbReference>
<keyword evidence="10" id="KW-1133">Transmembrane helix</keyword>
<name>A0AAW6RKG7_9BURK</name>
<organism evidence="14 15">
    <name type="scientific">Ottowia cancrivicina</name>
    <dbReference type="NCBI Taxonomy" id="3040346"/>
    <lineage>
        <taxon>Bacteria</taxon>
        <taxon>Pseudomonadati</taxon>
        <taxon>Pseudomonadota</taxon>
        <taxon>Betaproteobacteria</taxon>
        <taxon>Burkholderiales</taxon>
        <taxon>Comamonadaceae</taxon>
        <taxon>Ottowia</taxon>
    </lineage>
</organism>
<dbReference type="CDD" id="cd00130">
    <property type="entry name" value="PAS"/>
    <property type="match status" value="1"/>
</dbReference>
<dbReference type="PROSITE" id="PS50109">
    <property type="entry name" value="HIS_KIN"/>
    <property type="match status" value="1"/>
</dbReference>
<feature type="transmembrane region" description="Helical" evidence="10">
    <location>
        <begin position="287"/>
        <end position="307"/>
    </location>
</feature>
<dbReference type="GO" id="GO:0005524">
    <property type="term" value="F:ATP binding"/>
    <property type="evidence" value="ECO:0007669"/>
    <property type="project" value="UniProtKB-KW"/>
</dbReference>
<dbReference type="SMART" id="SM00388">
    <property type="entry name" value="HisKA"/>
    <property type="match status" value="1"/>
</dbReference>
<dbReference type="InterPro" id="IPR005467">
    <property type="entry name" value="His_kinase_dom"/>
</dbReference>
<dbReference type="PANTHER" id="PTHR43065">
    <property type="entry name" value="SENSOR HISTIDINE KINASE"/>
    <property type="match status" value="1"/>
</dbReference>
<evidence type="ECO:0000256" key="2">
    <source>
        <dbReference type="ARBA" id="ARBA00012438"/>
    </source>
</evidence>
<dbReference type="GO" id="GO:0000155">
    <property type="term" value="F:phosphorelay sensor kinase activity"/>
    <property type="evidence" value="ECO:0007669"/>
    <property type="project" value="InterPro"/>
</dbReference>
<evidence type="ECO:0000313" key="14">
    <source>
        <dbReference type="EMBL" id="MDG9698718.1"/>
    </source>
</evidence>
<dbReference type="SMART" id="SM00086">
    <property type="entry name" value="PAC"/>
    <property type="match status" value="1"/>
</dbReference>
<dbReference type="InterPro" id="IPR035965">
    <property type="entry name" value="PAS-like_dom_sf"/>
</dbReference>
<keyword evidence="7" id="KW-0067">ATP-binding</keyword>
<dbReference type="Proteomes" id="UP001237156">
    <property type="component" value="Unassembled WGS sequence"/>
</dbReference>
<dbReference type="RefSeq" id="WP_279523746.1">
    <property type="nucleotide sequence ID" value="NZ_JARVII010000004.1"/>
</dbReference>
<evidence type="ECO:0000259" key="12">
    <source>
        <dbReference type="PROSITE" id="PS50112"/>
    </source>
</evidence>
<evidence type="ECO:0000256" key="3">
    <source>
        <dbReference type="ARBA" id="ARBA00022553"/>
    </source>
</evidence>
<dbReference type="InterPro" id="IPR003661">
    <property type="entry name" value="HisK_dim/P_dom"/>
</dbReference>
<evidence type="ECO:0000256" key="1">
    <source>
        <dbReference type="ARBA" id="ARBA00000085"/>
    </source>
</evidence>
<gene>
    <name evidence="14" type="ORF">QB898_03115</name>
</gene>
<keyword evidence="10" id="KW-0812">Transmembrane</keyword>
<keyword evidence="10" id="KW-0472">Membrane</keyword>
<keyword evidence="3" id="KW-0597">Phosphoprotein</keyword>
<evidence type="ECO:0000259" key="13">
    <source>
        <dbReference type="PROSITE" id="PS50113"/>
    </source>
</evidence>
<feature type="domain" description="Histidine kinase" evidence="11">
    <location>
        <begin position="586"/>
        <end position="811"/>
    </location>
</feature>
<protein>
    <recommendedName>
        <fullName evidence="2">histidine kinase</fullName>
        <ecNumber evidence="2">2.7.13.3</ecNumber>
    </recommendedName>
</protein>
<dbReference type="SUPFAM" id="SSF55874">
    <property type="entry name" value="ATPase domain of HSP90 chaperone/DNA topoisomerase II/histidine kinase"/>
    <property type="match status" value="1"/>
</dbReference>
<keyword evidence="15" id="KW-1185">Reference proteome</keyword>
<dbReference type="Pfam" id="PF00989">
    <property type="entry name" value="PAS"/>
    <property type="match status" value="1"/>
</dbReference>
<dbReference type="Pfam" id="PF02518">
    <property type="entry name" value="HATPase_c"/>
    <property type="match status" value="1"/>
</dbReference>
<dbReference type="NCBIfam" id="TIGR00229">
    <property type="entry name" value="sensory_box"/>
    <property type="match status" value="1"/>
</dbReference>
<accession>A0AAW6RKG7</accession>
<dbReference type="InterPro" id="IPR003594">
    <property type="entry name" value="HATPase_dom"/>
</dbReference>
<comment type="caution">
    <text evidence="14">The sequence shown here is derived from an EMBL/GenBank/DDBJ whole genome shotgun (WGS) entry which is preliminary data.</text>
</comment>
<dbReference type="SMART" id="SM00091">
    <property type="entry name" value="PAS"/>
    <property type="match status" value="1"/>
</dbReference>
<evidence type="ECO:0000256" key="8">
    <source>
        <dbReference type="ARBA" id="ARBA00023012"/>
    </source>
</evidence>
<feature type="region of interest" description="Disordered" evidence="9">
    <location>
        <begin position="132"/>
        <end position="156"/>
    </location>
</feature>
<dbReference type="InterPro" id="IPR013767">
    <property type="entry name" value="PAS_fold"/>
</dbReference>
<dbReference type="PROSITE" id="PS50112">
    <property type="entry name" value="PAS"/>
    <property type="match status" value="1"/>
</dbReference>
<feature type="domain" description="PAC" evidence="13">
    <location>
        <begin position="398"/>
        <end position="450"/>
    </location>
</feature>
<evidence type="ECO:0000313" key="15">
    <source>
        <dbReference type="Proteomes" id="UP001237156"/>
    </source>
</evidence>
<reference evidence="14 15" key="1">
    <citation type="submission" date="2023-04" db="EMBL/GenBank/DDBJ databases">
        <title>Ottowia paracancer sp. nov., isolated from human stomach.</title>
        <authorList>
            <person name="Song Y."/>
        </authorList>
    </citation>
    <scope>NUCLEOTIDE SEQUENCE [LARGE SCALE GENOMIC DNA]</scope>
    <source>
        <strain evidence="14 15">10c7w1</strain>
    </source>
</reference>
<dbReference type="Gene3D" id="3.30.565.10">
    <property type="entry name" value="Histidine kinase-like ATPase, C-terminal domain"/>
    <property type="match status" value="1"/>
</dbReference>
<keyword evidence="6" id="KW-0418">Kinase</keyword>
<evidence type="ECO:0000256" key="6">
    <source>
        <dbReference type="ARBA" id="ARBA00022777"/>
    </source>
</evidence>
<evidence type="ECO:0000256" key="5">
    <source>
        <dbReference type="ARBA" id="ARBA00022741"/>
    </source>
</evidence>
<dbReference type="SMART" id="SM00387">
    <property type="entry name" value="HATPase_c"/>
    <property type="match status" value="1"/>
</dbReference>
<dbReference type="EMBL" id="JARVII010000004">
    <property type="protein sequence ID" value="MDG9698718.1"/>
    <property type="molecule type" value="Genomic_DNA"/>
</dbReference>
<feature type="domain" description="PAS" evidence="12">
    <location>
        <begin position="322"/>
        <end position="394"/>
    </location>
</feature>
<dbReference type="PANTHER" id="PTHR43065:SF10">
    <property type="entry name" value="PEROXIDE STRESS-ACTIVATED HISTIDINE KINASE MAK3"/>
    <property type="match status" value="1"/>
</dbReference>
<comment type="catalytic activity">
    <reaction evidence="1">
        <text>ATP + protein L-histidine = ADP + protein N-phospho-L-histidine.</text>
        <dbReference type="EC" id="2.7.13.3"/>
    </reaction>
</comment>
<keyword evidence="4" id="KW-0808">Transferase</keyword>
<evidence type="ECO:0000256" key="10">
    <source>
        <dbReference type="SAM" id="Phobius"/>
    </source>
</evidence>
<dbReference type="SUPFAM" id="SSF47384">
    <property type="entry name" value="Homodimeric domain of signal transducing histidine kinase"/>
    <property type="match status" value="1"/>
</dbReference>
<dbReference type="InterPro" id="IPR001610">
    <property type="entry name" value="PAC"/>
</dbReference>
<proteinExistence type="predicted"/>
<dbReference type="CDD" id="cd00082">
    <property type="entry name" value="HisKA"/>
    <property type="match status" value="1"/>
</dbReference>
<dbReference type="PROSITE" id="PS50113">
    <property type="entry name" value="PAC"/>
    <property type="match status" value="1"/>
</dbReference>
<dbReference type="SUPFAM" id="SSF55785">
    <property type="entry name" value="PYP-like sensor domain (PAS domain)"/>
    <property type="match status" value="1"/>
</dbReference>
<dbReference type="GO" id="GO:0006355">
    <property type="term" value="P:regulation of DNA-templated transcription"/>
    <property type="evidence" value="ECO:0007669"/>
    <property type="project" value="InterPro"/>
</dbReference>
<evidence type="ECO:0000259" key="11">
    <source>
        <dbReference type="PROSITE" id="PS50109"/>
    </source>
</evidence>
<sequence length="826" mass="90637">MRSNPFLAPQAPWTDRWKRLLGQERLAAIAPLAAVLLFLATIAAAFWYLSAQDAQRELAAARHDLEFSQQQLRLHLQEQAGELERLARAVSGGNMGAAQFAQSARALAGRWPEMRDMRWLDAQGRTVARLPPEGSAAGFAGPQSEGADESENANELAQTGKMHGEPYAVPLPAGAGKAGSLRVYVPLMNEGRREGALLIVYDASQLLYHGLPQRLQEKYAFSLLDETGGVLAGLASAGGHPQADEGWPWAARRSQARSLPLALPWAGGALTLQAQVWRAPEGVVGRALFWLAAALSAMTVWMLVVNWRFVRWRQQAQAALTAETSFRRAMENSMRTGMRALDLHGRITYVNPAFCRMTGWSEAELVGQMPPYSYWPEQEHQTLMRVLADELAGRAQAASRQIRVRRKSGELFDARLYIAPLMDGHGQHSGWVASMTDISEPNRVRAELAAARERFTLVLESLEASVSVAPLGSKELLFANKRYRRWFGDTTQGHLGMVISASSLRTAPGESGEKMRPDNAEIYLPPLDKWLDVRSRYLTWADGRLAQMVIATDVTARRAAEARAEEQARLAEDASRLITMGEMASSVAHELNQPLTAISNYCTGIISRVQAGGLAQEDLLGALRKTARQAQRAGQVIQHIRNFVKRSDPKMQLGTVAAIIEPVLELAEVEARRRQVRLGSNVAPNLPQVLADPILIGQVLLNLIRNAAESIEAAQRPPDERRITLLASLILIEDQSAVQFAVEDTGCGLPPGVQERLYEAFFSTKREGMGIGLNLCRSIIEAHQGRLRAVNLYNGGQTVGCRFSFWIPAAAAAAPAQARPLNPEET</sequence>
<evidence type="ECO:0000256" key="4">
    <source>
        <dbReference type="ARBA" id="ARBA00022679"/>
    </source>
</evidence>